<gene>
    <name evidence="1" type="ORF">DSO57_1014494</name>
</gene>
<name>A0ACC2SID0_9FUNG</name>
<dbReference type="Proteomes" id="UP001165960">
    <property type="component" value="Unassembled WGS sequence"/>
</dbReference>
<dbReference type="EMBL" id="QTSX02005026">
    <property type="protein sequence ID" value="KAJ9062070.1"/>
    <property type="molecule type" value="Genomic_DNA"/>
</dbReference>
<sequence length="255" mass="28820">MRACNYVIFLSYAKILASIQDFGEKRIQSDVFKRGPILHCFIGVLLAVSPLGVNYYLAISNTADGYAYQTELKAMLEEWATQNAVHTVVLSAEMEQQEWTIQEIRAVGHTCWFYPINHANMHLADVCLYNFGSTLRCLKPTTYNKLCTQIDKGYELFPSVSVQDLFDLIIFYASDSDKSRKYSCLPPRQSICFTKPAYVLEDKFEQLKQTALAAPSQSTNPASPTTPHLLLCSEVWHRHTTENPKISIGFVLSLG</sequence>
<organism evidence="1 2">
    <name type="scientific">Entomophthora muscae</name>
    <dbReference type="NCBI Taxonomy" id="34485"/>
    <lineage>
        <taxon>Eukaryota</taxon>
        <taxon>Fungi</taxon>
        <taxon>Fungi incertae sedis</taxon>
        <taxon>Zoopagomycota</taxon>
        <taxon>Entomophthoromycotina</taxon>
        <taxon>Entomophthoromycetes</taxon>
        <taxon>Entomophthorales</taxon>
        <taxon>Entomophthoraceae</taxon>
        <taxon>Entomophthora</taxon>
    </lineage>
</organism>
<evidence type="ECO:0000313" key="1">
    <source>
        <dbReference type="EMBL" id="KAJ9062070.1"/>
    </source>
</evidence>
<keyword evidence="2" id="KW-1185">Reference proteome</keyword>
<evidence type="ECO:0000313" key="2">
    <source>
        <dbReference type="Proteomes" id="UP001165960"/>
    </source>
</evidence>
<proteinExistence type="predicted"/>
<accession>A0ACC2SID0</accession>
<reference evidence="1" key="1">
    <citation type="submission" date="2022-04" db="EMBL/GenBank/DDBJ databases">
        <title>Genome of the entomopathogenic fungus Entomophthora muscae.</title>
        <authorList>
            <person name="Elya C."/>
            <person name="Lovett B.R."/>
            <person name="Lee E."/>
            <person name="Macias A.M."/>
            <person name="Hajek A.E."/>
            <person name="De Bivort B.L."/>
            <person name="Kasson M.T."/>
            <person name="De Fine Licht H.H."/>
            <person name="Stajich J.E."/>
        </authorList>
    </citation>
    <scope>NUCLEOTIDE SEQUENCE</scope>
    <source>
        <strain evidence="1">Berkeley</strain>
    </source>
</reference>
<protein>
    <submittedName>
        <fullName evidence="1">Uncharacterized protein</fullName>
    </submittedName>
</protein>
<comment type="caution">
    <text evidence="1">The sequence shown here is derived from an EMBL/GenBank/DDBJ whole genome shotgun (WGS) entry which is preliminary data.</text>
</comment>